<evidence type="ECO:0000259" key="5">
    <source>
        <dbReference type="PROSITE" id="PS50977"/>
    </source>
</evidence>
<dbReference type="Pfam" id="PF00440">
    <property type="entry name" value="TetR_N"/>
    <property type="match status" value="1"/>
</dbReference>
<sequence>MTSKRGRPQCDAGISVDLILTTSLEMLEQTGPHGFSMRALASSLKITPMAIYHYFPSRAALMKALSDAVYSQVVKNFESAQGGERVKIKHLLTSYYQMGLRYPNLTLTVFSTPEAFSTEAKRITDLLSELLEATALSPKRRQMWLDILIDFTHGSAIATAMVRRSNVTSAKKQSLRYFQQLDELLDQMF</sequence>
<feature type="DNA-binding region" description="H-T-H motif" evidence="4">
    <location>
        <begin position="36"/>
        <end position="55"/>
    </location>
</feature>
<proteinExistence type="predicted"/>
<evidence type="ECO:0000256" key="1">
    <source>
        <dbReference type="ARBA" id="ARBA00023015"/>
    </source>
</evidence>
<dbReference type="PROSITE" id="PS50977">
    <property type="entry name" value="HTH_TETR_2"/>
    <property type="match status" value="1"/>
</dbReference>
<evidence type="ECO:0000256" key="4">
    <source>
        <dbReference type="PROSITE-ProRule" id="PRU00335"/>
    </source>
</evidence>
<dbReference type="InterPro" id="IPR001647">
    <property type="entry name" value="HTH_TetR"/>
</dbReference>
<dbReference type="InterPro" id="IPR009057">
    <property type="entry name" value="Homeodomain-like_sf"/>
</dbReference>
<dbReference type="InterPro" id="IPR050109">
    <property type="entry name" value="HTH-type_TetR-like_transc_reg"/>
</dbReference>
<dbReference type="PANTHER" id="PTHR30055:SF234">
    <property type="entry name" value="HTH-TYPE TRANSCRIPTIONAL REGULATOR BETI"/>
    <property type="match status" value="1"/>
</dbReference>
<reference evidence="6 7" key="1">
    <citation type="submission" date="2016-03" db="EMBL/GenBank/DDBJ databases">
        <authorList>
            <person name="Ploux O."/>
        </authorList>
    </citation>
    <scope>NUCLEOTIDE SEQUENCE [LARGE SCALE GENOMIC DNA]</scope>
    <source>
        <strain evidence="6 7">EC13</strain>
    </source>
</reference>
<dbReference type="Proteomes" id="UP000075799">
    <property type="component" value="Unassembled WGS sequence"/>
</dbReference>
<protein>
    <recommendedName>
        <fullName evidence="5">HTH tetR-type domain-containing protein</fullName>
    </recommendedName>
</protein>
<evidence type="ECO:0000256" key="3">
    <source>
        <dbReference type="ARBA" id="ARBA00023163"/>
    </source>
</evidence>
<name>A0A161PT80_BDEBC</name>
<keyword evidence="2 4" id="KW-0238">DNA-binding</keyword>
<dbReference type="Gene3D" id="1.10.357.10">
    <property type="entry name" value="Tetracycline Repressor, domain 2"/>
    <property type="match status" value="1"/>
</dbReference>
<evidence type="ECO:0000313" key="7">
    <source>
        <dbReference type="Proteomes" id="UP000075799"/>
    </source>
</evidence>
<dbReference type="GO" id="GO:0003700">
    <property type="term" value="F:DNA-binding transcription factor activity"/>
    <property type="evidence" value="ECO:0007669"/>
    <property type="project" value="TreeGrafter"/>
</dbReference>
<dbReference type="GO" id="GO:0000976">
    <property type="term" value="F:transcription cis-regulatory region binding"/>
    <property type="evidence" value="ECO:0007669"/>
    <property type="project" value="TreeGrafter"/>
</dbReference>
<dbReference type="SUPFAM" id="SSF46689">
    <property type="entry name" value="Homeodomain-like"/>
    <property type="match status" value="1"/>
</dbReference>
<dbReference type="PANTHER" id="PTHR30055">
    <property type="entry name" value="HTH-TYPE TRANSCRIPTIONAL REGULATOR RUTR"/>
    <property type="match status" value="1"/>
</dbReference>
<keyword evidence="1" id="KW-0805">Transcription regulation</keyword>
<dbReference type="OrthoDB" id="9811084at2"/>
<comment type="caution">
    <text evidence="6">The sequence shown here is derived from an EMBL/GenBank/DDBJ whole genome shotgun (WGS) entry which is preliminary data.</text>
</comment>
<evidence type="ECO:0000313" key="6">
    <source>
        <dbReference type="EMBL" id="KYG67976.1"/>
    </source>
</evidence>
<evidence type="ECO:0000256" key="2">
    <source>
        <dbReference type="ARBA" id="ARBA00023125"/>
    </source>
</evidence>
<dbReference type="EMBL" id="LUKD01000001">
    <property type="protein sequence ID" value="KYG67976.1"/>
    <property type="molecule type" value="Genomic_DNA"/>
</dbReference>
<organism evidence="6 7">
    <name type="scientific">Bdellovibrio bacteriovorus</name>
    <dbReference type="NCBI Taxonomy" id="959"/>
    <lineage>
        <taxon>Bacteria</taxon>
        <taxon>Pseudomonadati</taxon>
        <taxon>Bdellovibrionota</taxon>
        <taxon>Bdellovibrionia</taxon>
        <taxon>Bdellovibrionales</taxon>
        <taxon>Pseudobdellovibrionaceae</taxon>
        <taxon>Bdellovibrio</taxon>
    </lineage>
</organism>
<dbReference type="AlphaFoldDB" id="A0A161PT80"/>
<accession>A0A161PT80</accession>
<gene>
    <name evidence="6" type="ORF">AZI87_01510</name>
</gene>
<feature type="domain" description="HTH tetR-type" evidence="5">
    <location>
        <begin position="13"/>
        <end position="73"/>
    </location>
</feature>
<keyword evidence="3" id="KW-0804">Transcription</keyword>